<dbReference type="Pfam" id="PF01022">
    <property type="entry name" value="HTH_5"/>
    <property type="match status" value="1"/>
</dbReference>
<comment type="caution">
    <text evidence="5">The sequence shown here is derived from an EMBL/GenBank/DDBJ whole genome shotgun (WGS) entry which is preliminary data.</text>
</comment>
<sequence length="137" mass="15570">MFGHGRGHHHRGGGARMFRLLGTETRRRIIEILRPGPQPVSEIARRLDITQPATSQHLAALREAGFVTDRRQGQQVFYTLEPAALARYQLGSAAFGLRPPARTTSPESLAQYRDFLRRELERVEREIGDQKESENKP</sequence>
<evidence type="ECO:0000259" key="4">
    <source>
        <dbReference type="PROSITE" id="PS50987"/>
    </source>
</evidence>
<dbReference type="EMBL" id="DSBX01000015">
    <property type="protein sequence ID" value="HDQ98762.1"/>
    <property type="molecule type" value="Genomic_DNA"/>
</dbReference>
<dbReference type="CDD" id="cd00090">
    <property type="entry name" value="HTH_ARSR"/>
    <property type="match status" value="1"/>
</dbReference>
<dbReference type="SMART" id="SM00418">
    <property type="entry name" value="HTH_ARSR"/>
    <property type="match status" value="1"/>
</dbReference>
<dbReference type="InterPro" id="IPR036388">
    <property type="entry name" value="WH-like_DNA-bd_sf"/>
</dbReference>
<dbReference type="PANTHER" id="PTHR33154">
    <property type="entry name" value="TRANSCRIPTIONAL REGULATOR, ARSR FAMILY"/>
    <property type="match status" value="1"/>
</dbReference>
<protein>
    <submittedName>
        <fullName evidence="5">ArsR family transcriptional regulator</fullName>
    </submittedName>
</protein>
<evidence type="ECO:0000313" key="5">
    <source>
        <dbReference type="EMBL" id="HDQ98762.1"/>
    </source>
</evidence>
<dbReference type="Gene3D" id="1.10.10.10">
    <property type="entry name" value="Winged helix-like DNA-binding domain superfamily/Winged helix DNA-binding domain"/>
    <property type="match status" value="1"/>
</dbReference>
<organism evidence="5">
    <name type="scientific">candidate division WOR-3 bacterium</name>
    <dbReference type="NCBI Taxonomy" id="2052148"/>
    <lineage>
        <taxon>Bacteria</taxon>
        <taxon>Bacteria division WOR-3</taxon>
    </lineage>
</organism>
<keyword evidence="3" id="KW-0804">Transcription</keyword>
<dbReference type="SUPFAM" id="SSF46785">
    <property type="entry name" value="Winged helix' DNA-binding domain"/>
    <property type="match status" value="1"/>
</dbReference>
<dbReference type="PANTHER" id="PTHR33154:SF33">
    <property type="entry name" value="TRANSCRIPTIONAL REPRESSOR SDPR"/>
    <property type="match status" value="1"/>
</dbReference>
<dbReference type="InterPro" id="IPR051081">
    <property type="entry name" value="HTH_MetalResp_TranReg"/>
</dbReference>
<dbReference type="GO" id="GO:0003677">
    <property type="term" value="F:DNA binding"/>
    <property type="evidence" value="ECO:0007669"/>
    <property type="project" value="UniProtKB-KW"/>
</dbReference>
<evidence type="ECO:0000256" key="1">
    <source>
        <dbReference type="ARBA" id="ARBA00023015"/>
    </source>
</evidence>
<dbReference type="InterPro" id="IPR001845">
    <property type="entry name" value="HTH_ArsR_DNA-bd_dom"/>
</dbReference>
<dbReference type="PRINTS" id="PR00778">
    <property type="entry name" value="HTHARSR"/>
</dbReference>
<name>A0A7V0T3Z0_UNCW3</name>
<accession>A0A7V0T3Z0</accession>
<dbReference type="GO" id="GO:0003700">
    <property type="term" value="F:DNA-binding transcription factor activity"/>
    <property type="evidence" value="ECO:0007669"/>
    <property type="project" value="InterPro"/>
</dbReference>
<reference evidence="5" key="1">
    <citation type="journal article" date="2020" name="mSystems">
        <title>Genome- and Community-Level Interaction Insights into Carbon Utilization and Element Cycling Functions of Hydrothermarchaeota in Hydrothermal Sediment.</title>
        <authorList>
            <person name="Zhou Z."/>
            <person name="Liu Y."/>
            <person name="Xu W."/>
            <person name="Pan J."/>
            <person name="Luo Z.H."/>
            <person name="Li M."/>
        </authorList>
    </citation>
    <scope>NUCLEOTIDE SEQUENCE [LARGE SCALE GENOMIC DNA]</scope>
    <source>
        <strain evidence="5">SpSt-1182</strain>
    </source>
</reference>
<feature type="domain" description="HTH arsR-type" evidence="4">
    <location>
        <begin position="6"/>
        <end position="100"/>
    </location>
</feature>
<keyword evidence="1" id="KW-0805">Transcription regulation</keyword>
<proteinExistence type="predicted"/>
<dbReference type="PROSITE" id="PS50987">
    <property type="entry name" value="HTH_ARSR_2"/>
    <property type="match status" value="1"/>
</dbReference>
<keyword evidence="2" id="KW-0238">DNA-binding</keyword>
<dbReference type="InterPro" id="IPR011991">
    <property type="entry name" value="ArsR-like_HTH"/>
</dbReference>
<dbReference type="InterPro" id="IPR036390">
    <property type="entry name" value="WH_DNA-bd_sf"/>
</dbReference>
<dbReference type="NCBIfam" id="NF033788">
    <property type="entry name" value="HTH_metalloreg"/>
    <property type="match status" value="1"/>
</dbReference>
<evidence type="ECO:0000256" key="3">
    <source>
        <dbReference type="ARBA" id="ARBA00023163"/>
    </source>
</evidence>
<dbReference type="AlphaFoldDB" id="A0A7V0T3Z0"/>
<evidence type="ECO:0000256" key="2">
    <source>
        <dbReference type="ARBA" id="ARBA00023125"/>
    </source>
</evidence>
<gene>
    <name evidence="5" type="ORF">ENN51_00545</name>
</gene>
<dbReference type="Proteomes" id="UP000885672">
    <property type="component" value="Unassembled WGS sequence"/>
</dbReference>